<feature type="chain" id="PRO_5017945340" evidence="1">
    <location>
        <begin position="19"/>
        <end position="131"/>
    </location>
</feature>
<dbReference type="RefSeq" id="WP_121837771.1">
    <property type="nucleotide sequence ID" value="NZ_ML014759.1"/>
</dbReference>
<reference evidence="2 3" key="1">
    <citation type="submission" date="2018-09" db="EMBL/GenBank/DDBJ databases">
        <title>Phylogeny of the Shewanellaceae, and recommendation for two new genera, Pseudoshewanella and Parashewanella.</title>
        <authorList>
            <person name="Wang G."/>
        </authorList>
    </citation>
    <scope>NUCLEOTIDE SEQUENCE [LARGE SCALE GENOMIC DNA]</scope>
    <source>
        <strain evidence="2 3">C51</strain>
    </source>
</reference>
<protein>
    <submittedName>
        <fullName evidence="2">Uncharacterized protein</fullName>
    </submittedName>
</protein>
<dbReference type="EMBL" id="QZEI01000010">
    <property type="protein sequence ID" value="RLV60867.1"/>
    <property type="molecule type" value="Genomic_DNA"/>
</dbReference>
<evidence type="ECO:0000256" key="1">
    <source>
        <dbReference type="SAM" id="SignalP"/>
    </source>
</evidence>
<dbReference type="OrthoDB" id="6080130at2"/>
<keyword evidence="1" id="KW-0732">Signal</keyword>
<evidence type="ECO:0000313" key="3">
    <source>
        <dbReference type="Proteomes" id="UP000281474"/>
    </source>
</evidence>
<dbReference type="AlphaFoldDB" id="A0A3L8PZM7"/>
<feature type="signal peptide" evidence="1">
    <location>
        <begin position="1"/>
        <end position="18"/>
    </location>
</feature>
<name>A0A3L8PZM7_9GAMM</name>
<keyword evidence="3" id="KW-1185">Reference proteome</keyword>
<sequence>MGKRIVGLIFLFSFSVFADESALSVDRAISNNIELAFPNDSNIQPDLSDFEVINFVLLSNETGERWAVVTFKNLSSGRRTVNEKHVLALLANGSRVYPSEFTEAFRGKEVKSVTINFSDSKFPILSVYSRT</sequence>
<comment type="caution">
    <text evidence="2">The sequence shown here is derived from an EMBL/GenBank/DDBJ whole genome shotgun (WGS) entry which is preliminary data.</text>
</comment>
<organism evidence="2 3">
    <name type="scientific">Parashewanella curva</name>
    <dbReference type="NCBI Taxonomy" id="2338552"/>
    <lineage>
        <taxon>Bacteria</taxon>
        <taxon>Pseudomonadati</taxon>
        <taxon>Pseudomonadota</taxon>
        <taxon>Gammaproteobacteria</taxon>
        <taxon>Alteromonadales</taxon>
        <taxon>Shewanellaceae</taxon>
        <taxon>Parashewanella</taxon>
    </lineage>
</organism>
<proteinExistence type="predicted"/>
<accession>A0A3L8PZM7</accession>
<evidence type="ECO:0000313" key="2">
    <source>
        <dbReference type="EMBL" id="RLV60867.1"/>
    </source>
</evidence>
<gene>
    <name evidence="2" type="ORF">D5018_04285</name>
</gene>
<dbReference type="Proteomes" id="UP000281474">
    <property type="component" value="Unassembled WGS sequence"/>
</dbReference>